<dbReference type="GO" id="GO:1901371">
    <property type="term" value="P:regulation of leaf morphogenesis"/>
    <property type="evidence" value="ECO:0007669"/>
    <property type="project" value="TreeGrafter"/>
</dbReference>
<keyword evidence="6 9" id="KW-0732">Signal</keyword>
<feature type="signal peptide" evidence="9">
    <location>
        <begin position="1"/>
        <end position="27"/>
    </location>
</feature>
<feature type="compositionally biased region" description="Polar residues" evidence="8">
    <location>
        <begin position="82"/>
        <end position="91"/>
    </location>
</feature>
<dbReference type="GO" id="GO:2000280">
    <property type="term" value="P:regulation of root development"/>
    <property type="evidence" value="ECO:0007669"/>
    <property type="project" value="TreeGrafter"/>
</dbReference>
<feature type="region of interest" description="Disordered" evidence="8">
    <location>
        <begin position="59"/>
        <end position="119"/>
    </location>
</feature>
<keyword evidence="3" id="KW-0052">Apoplast</keyword>
<protein>
    <submittedName>
        <fullName evidence="10">Uncharacterized protein</fullName>
    </submittedName>
</protein>
<evidence type="ECO:0000256" key="4">
    <source>
        <dbReference type="ARBA" id="ARBA00022525"/>
    </source>
</evidence>
<dbReference type="OrthoDB" id="1414493at2759"/>
<keyword evidence="11" id="KW-1185">Reference proteome</keyword>
<keyword evidence="5" id="KW-0372">Hormone</keyword>
<dbReference type="AlphaFoldDB" id="A0A8K0E3N6"/>
<dbReference type="Proteomes" id="UP000796880">
    <property type="component" value="Unassembled WGS sequence"/>
</dbReference>
<evidence type="ECO:0000256" key="1">
    <source>
        <dbReference type="ARBA" id="ARBA00004271"/>
    </source>
</evidence>
<evidence type="ECO:0000256" key="2">
    <source>
        <dbReference type="ARBA" id="ARBA00008963"/>
    </source>
</evidence>
<reference evidence="10" key="1">
    <citation type="submission" date="2020-03" db="EMBL/GenBank/DDBJ databases">
        <title>A high-quality chromosome-level genome assembly of a woody plant with both climbing and erect habits, Rhamnella rubrinervis.</title>
        <authorList>
            <person name="Lu Z."/>
            <person name="Yang Y."/>
            <person name="Zhu X."/>
            <person name="Sun Y."/>
        </authorList>
    </citation>
    <scope>NUCLEOTIDE SEQUENCE</scope>
    <source>
        <strain evidence="10">BYM</strain>
        <tissue evidence="10">Leaf</tissue>
    </source>
</reference>
<evidence type="ECO:0000256" key="8">
    <source>
        <dbReference type="SAM" id="MobiDB-lite"/>
    </source>
</evidence>
<evidence type="ECO:0000256" key="5">
    <source>
        <dbReference type="ARBA" id="ARBA00022702"/>
    </source>
</evidence>
<sequence>MASNMLIFTCLSLSLLVFNNEILPVDGRTLYVPKKNQIQNQLPTPSKIYKSETTKIVRQHSDLHGDSTSKASLANAPPTTPPSAVTGASQSPPTPAHNVSDFRPTAPGHSPGVGHSLQN</sequence>
<proteinExistence type="inferred from homology"/>
<evidence type="ECO:0000256" key="3">
    <source>
        <dbReference type="ARBA" id="ARBA00022523"/>
    </source>
</evidence>
<feature type="chain" id="PRO_5035420383" evidence="9">
    <location>
        <begin position="28"/>
        <end position="119"/>
    </location>
</feature>
<evidence type="ECO:0000256" key="9">
    <source>
        <dbReference type="SAM" id="SignalP"/>
    </source>
</evidence>
<comment type="similarity">
    <text evidence="2">Belongs to the C-terminally encoded plant signaling peptide (CEP) family.</text>
</comment>
<evidence type="ECO:0000313" key="11">
    <source>
        <dbReference type="Proteomes" id="UP000796880"/>
    </source>
</evidence>
<keyword evidence="4" id="KW-0964">Secreted</keyword>
<dbReference type="InterPro" id="IPR033250">
    <property type="entry name" value="CEP"/>
</dbReference>
<dbReference type="GO" id="GO:0048046">
    <property type="term" value="C:apoplast"/>
    <property type="evidence" value="ECO:0007669"/>
    <property type="project" value="UniProtKB-SubCell"/>
</dbReference>
<organism evidence="10 11">
    <name type="scientific">Rhamnella rubrinervis</name>
    <dbReference type="NCBI Taxonomy" id="2594499"/>
    <lineage>
        <taxon>Eukaryota</taxon>
        <taxon>Viridiplantae</taxon>
        <taxon>Streptophyta</taxon>
        <taxon>Embryophyta</taxon>
        <taxon>Tracheophyta</taxon>
        <taxon>Spermatophyta</taxon>
        <taxon>Magnoliopsida</taxon>
        <taxon>eudicotyledons</taxon>
        <taxon>Gunneridae</taxon>
        <taxon>Pentapetalae</taxon>
        <taxon>rosids</taxon>
        <taxon>fabids</taxon>
        <taxon>Rosales</taxon>
        <taxon>Rhamnaceae</taxon>
        <taxon>rhamnoid group</taxon>
        <taxon>Rhamneae</taxon>
        <taxon>Rhamnella</taxon>
    </lineage>
</organism>
<dbReference type="PANTHER" id="PTHR33348:SF40">
    <property type="entry name" value="PRECURSOR OF CEP3"/>
    <property type="match status" value="1"/>
</dbReference>
<evidence type="ECO:0000256" key="7">
    <source>
        <dbReference type="ARBA" id="ARBA00023278"/>
    </source>
</evidence>
<keyword evidence="7" id="KW-0379">Hydroxylation</keyword>
<name>A0A8K0E3N6_9ROSA</name>
<evidence type="ECO:0000256" key="6">
    <source>
        <dbReference type="ARBA" id="ARBA00022729"/>
    </source>
</evidence>
<dbReference type="PANTHER" id="PTHR33348">
    <property type="entry name" value="PRECURSOR OF CEP5"/>
    <property type="match status" value="1"/>
</dbReference>
<comment type="subcellular location">
    <subcellularLocation>
        <location evidence="1">Secreted</location>
        <location evidence="1">Extracellular space</location>
        <location evidence="1">Apoplast</location>
    </subcellularLocation>
</comment>
<accession>A0A8K0E3N6</accession>
<dbReference type="GO" id="GO:1902025">
    <property type="term" value="P:nitrate import"/>
    <property type="evidence" value="ECO:0007669"/>
    <property type="project" value="TreeGrafter"/>
</dbReference>
<gene>
    <name evidence="10" type="ORF">FNV43_RR17209</name>
</gene>
<evidence type="ECO:0000313" key="10">
    <source>
        <dbReference type="EMBL" id="KAF3438934.1"/>
    </source>
</evidence>
<dbReference type="GO" id="GO:0048364">
    <property type="term" value="P:root development"/>
    <property type="evidence" value="ECO:0007669"/>
    <property type="project" value="InterPro"/>
</dbReference>
<comment type="caution">
    <text evidence="10">The sequence shown here is derived from an EMBL/GenBank/DDBJ whole genome shotgun (WGS) entry which is preliminary data.</text>
</comment>
<dbReference type="GO" id="GO:0005179">
    <property type="term" value="F:hormone activity"/>
    <property type="evidence" value="ECO:0007669"/>
    <property type="project" value="UniProtKB-KW"/>
</dbReference>
<dbReference type="GO" id="GO:0006995">
    <property type="term" value="P:cellular response to nitrogen starvation"/>
    <property type="evidence" value="ECO:0007669"/>
    <property type="project" value="UniProtKB-ARBA"/>
</dbReference>
<dbReference type="EMBL" id="VOIH02000008">
    <property type="protein sequence ID" value="KAF3438934.1"/>
    <property type="molecule type" value="Genomic_DNA"/>
</dbReference>